<dbReference type="RefSeq" id="WP_036783691.1">
    <property type="nucleotide sequence ID" value="NZ_AVBG01000007.1"/>
</dbReference>
<keyword evidence="2" id="KW-1185">Reference proteome</keyword>
<evidence type="ECO:0000313" key="2">
    <source>
        <dbReference type="Proteomes" id="UP000030153"/>
    </source>
</evidence>
<gene>
    <name evidence="1" type="ORF">N780_08705</name>
</gene>
<dbReference type="OrthoDB" id="2628290at2"/>
<reference evidence="1 2" key="1">
    <citation type="submission" date="2013-08" db="EMBL/GenBank/DDBJ databases">
        <title>Genome of Pontibacillus chungwhensis.</title>
        <authorList>
            <person name="Wang Q."/>
            <person name="Wang G."/>
        </authorList>
    </citation>
    <scope>NUCLEOTIDE SEQUENCE [LARGE SCALE GENOMIC DNA]</scope>
    <source>
        <strain evidence="1 2">BH030062</strain>
    </source>
</reference>
<dbReference type="Proteomes" id="UP000030153">
    <property type="component" value="Unassembled WGS sequence"/>
</dbReference>
<protein>
    <submittedName>
        <fullName evidence="1">Uncharacterized protein</fullName>
    </submittedName>
</protein>
<accession>A0A0A2UWZ7</accession>
<evidence type="ECO:0000313" key="1">
    <source>
        <dbReference type="EMBL" id="KGP91268.1"/>
    </source>
</evidence>
<comment type="caution">
    <text evidence="1">The sequence shown here is derived from an EMBL/GenBank/DDBJ whole genome shotgun (WGS) entry which is preliminary data.</text>
</comment>
<dbReference type="AlphaFoldDB" id="A0A0A2UWZ7"/>
<name>A0A0A2UWZ7_9BACI</name>
<sequence length="89" mass="10361">MSKNIQSISVIFLGVCILLGSWFISQSFESDNKVSPVSEEQYRYEFISANEQNIIIFDKKTGNYWRKFVEPNEGPTEWEKQESPVMTSE</sequence>
<dbReference type="EMBL" id="AVBG01000007">
    <property type="protein sequence ID" value="KGP91268.1"/>
    <property type="molecule type" value="Genomic_DNA"/>
</dbReference>
<organism evidence="1 2">
    <name type="scientific">Pontibacillus chungwhensis BH030062</name>
    <dbReference type="NCBI Taxonomy" id="1385513"/>
    <lineage>
        <taxon>Bacteria</taxon>
        <taxon>Bacillati</taxon>
        <taxon>Bacillota</taxon>
        <taxon>Bacilli</taxon>
        <taxon>Bacillales</taxon>
        <taxon>Bacillaceae</taxon>
        <taxon>Pontibacillus</taxon>
    </lineage>
</organism>
<dbReference type="eggNOG" id="ENOG50338B7">
    <property type="taxonomic scope" value="Bacteria"/>
</dbReference>
<proteinExistence type="predicted"/>